<dbReference type="eggNOG" id="COG0363">
    <property type="taxonomic scope" value="Bacteria"/>
</dbReference>
<dbReference type="EMBL" id="CP001291">
    <property type="protein sequence ID" value="ACK73592.1"/>
    <property type="molecule type" value="Genomic_DNA"/>
</dbReference>
<name>B7KIA5_GLOC7</name>
<dbReference type="CDD" id="cd01399">
    <property type="entry name" value="GlcN6P_deaminase"/>
    <property type="match status" value="1"/>
</dbReference>
<gene>
    <name evidence="3" type="ordered locus">PCC7424_5244</name>
</gene>
<dbReference type="GO" id="GO:0042802">
    <property type="term" value="F:identical protein binding"/>
    <property type="evidence" value="ECO:0007669"/>
    <property type="project" value="TreeGrafter"/>
</dbReference>
<dbReference type="PANTHER" id="PTHR11280:SF6">
    <property type="entry name" value="GLUCOSAMINE-6-PHOSPHATE ISOMERASE NAGB"/>
    <property type="match status" value="1"/>
</dbReference>
<dbReference type="GO" id="GO:0019262">
    <property type="term" value="P:N-acetylneuraminate catabolic process"/>
    <property type="evidence" value="ECO:0007669"/>
    <property type="project" value="TreeGrafter"/>
</dbReference>
<dbReference type="PANTHER" id="PTHR11280">
    <property type="entry name" value="GLUCOSAMINE-6-PHOSPHATE ISOMERASE"/>
    <property type="match status" value="1"/>
</dbReference>
<dbReference type="GO" id="GO:0005737">
    <property type="term" value="C:cytoplasm"/>
    <property type="evidence" value="ECO:0007669"/>
    <property type="project" value="TreeGrafter"/>
</dbReference>
<dbReference type="InterPro" id="IPR037171">
    <property type="entry name" value="NagB/RpiA_transferase-like"/>
</dbReference>
<evidence type="ECO:0000259" key="2">
    <source>
        <dbReference type="Pfam" id="PF01182"/>
    </source>
</evidence>
<sequence length="259" mass="28838">METYQFKKDTLSVWVCPSSKTLAQTAAESVEEYLHPIFSKQQTATLVLATGNSQLEFLAHLVAREQIDWSRIILFHLDEYLGISADSPASFRYYLQENLIKHISPKHFYGIEAEALEPLAECERYSQLLKQHPIDLCFLGIGSNGHLAFNEPGVANFKDPYPVKLVKLAEKTRLTQVEQGHFSHLDTVPQYAYTLTLSTILTANKIICLASGTTKAPIVKQMLTDTITPACPASGLRFHPNTTLFLDGEAAIQLEGNLA</sequence>
<dbReference type="InterPro" id="IPR018321">
    <property type="entry name" value="Glucosamine6P_isomerase_CS"/>
</dbReference>
<keyword evidence="1" id="KW-0119">Carbohydrate metabolism</keyword>
<dbReference type="GO" id="GO:0016853">
    <property type="term" value="F:isomerase activity"/>
    <property type="evidence" value="ECO:0007669"/>
    <property type="project" value="UniProtKB-KW"/>
</dbReference>
<dbReference type="GO" id="GO:0006043">
    <property type="term" value="P:glucosamine catabolic process"/>
    <property type="evidence" value="ECO:0007669"/>
    <property type="project" value="TreeGrafter"/>
</dbReference>
<dbReference type="AlphaFoldDB" id="B7KIA5"/>
<dbReference type="InterPro" id="IPR004547">
    <property type="entry name" value="Glucosamine6P_isomerase"/>
</dbReference>
<keyword evidence="3" id="KW-0413">Isomerase</keyword>
<dbReference type="RefSeq" id="WP_015957170.1">
    <property type="nucleotide sequence ID" value="NC_011729.1"/>
</dbReference>
<dbReference type="KEGG" id="cyc:PCC7424_5244"/>
<dbReference type="OrthoDB" id="9791139at2"/>
<dbReference type="HOGENOM" id="CLU_049611_1_0_3"/>
<accession>B7KIA5</accession>
<evidence type="ECO:0000313" key="3">
    <source>
        <dbReference type="EMBL" id="ACK73592.1"/>
    </source>
</evidence>
<dbReference type="GO" id="GO:0005975">
    <property type="term" value="P:carbohydrate metabolic process"/>
    <property type="evidence" value="ECO:0007669"/>
    <property type="project" value="InterPro"/>
</dbReference>
<dbReference type="Proteomes" id="UP000002384">
    <property type="component" value="Chromosome"/>
</dbReference>
<dbReference type="InterPro" id="IPR006148">
    <property type="entry name" value="Glc/Gal-6P_isomerase"/>
</dbReference>
<dbReference type="SUPFAM" id="SSF100950">
    <property type="entry name" value="NagB/RpiA/CoA transferase-like"/>
    <property type="match status" value="1"/>
</dbReference>
<dbReference type="GO" id="GO:0006046">
    <property type="term" value="P:N-acetylglucosamine catabolic process"/>
    <property type="evidence" value="ECO:0007669"/>
    <property type="project" value="TreeGrafter"/>
</dbReference>
<reference evidence="4" key="1">
    <citation type="journal article" date="2011" name="MBio">
        <title>Novel metabolic attributes of the genus Cyanothece, comprising a group of unicellular nitrogen-fixing Cyanobacteria.</title>
        <authorList>
            <person name="Bandyopadhyay A."/>
            <person name="Elvitigala T."/>
            <person name="Welsh E."/>
            <person name="Stockel J."/>
            <person name="Liberton M."/>
            <person name="Min H."/>
            <person name="Sherman L.A."/>
            <person name="Pakrasi H.B."/>
        </authorList>
    </citation>
    <scope>NUCLEOTIDE SEQUENCE [LARGE SCALE GENOMIC DNA]</scope>
    <source>
        <strain evidence="4">PCC 7424</strain>
    </source>
</reference>
<dbReference type="GO" id="GO:0004342">
    <property type="term" value="F:glucosamine-6-phosphate deaminase activity"/>
    <property type="evidence" value="ECO:0007669"/>
    <property type="project" value="InterPro"/>
</dbReference>
<evidence type="ECO:0000313" key="4">
    <source>
        <dbReference type="Proteomes" id="UP000002384"/>
    </source>
</evidence>
<proteinExistence type="predicted"/>
<organism evidence="3 4">
    <name type="scientific">Gloeothece citriformis (strain PCC 7424)</name>
    <name type="common">Cyanothece sp. (strain PCC 7424)</name>
    <dbReference type="NCBI Taxonomy" id="65393"/>
    <lineage>
        <taxon>Bacteria</taxon>
        <taxon>Bacillati</taxon>
        <taxon>Cyanobacteriota</taxon>
        <taxon>Cyanophyceae</taxon>
        <taxon>Oscillatoriophycideae</taxon>
        <taxon>Chroococcales</taxon>
        <taxon>Aphanothecaceae</taxon>
        <taxon>Gloeothece</taxon>
        <taxon>Gloeothece citriformis</taxon>
    </lineage>
</organism>
<dbReference type="Pfam" id="PF01182">
    <property type="entry name" value="Glucosamine_iso"/>
    <property type="match status" value="1"/>
</dbReference>
<dbReference type="STRING" id="65393.PCC7424_5244"/>
<feature type="domain" description="Glucosamine/galactosamine-6-phosphate isomerase" evidence="2">
    <location>
        <begin position="18"/>
        <end position="237"/>
    </location>
</feature>
<evidence type="ECO:0000256" key="1">
    <source>
        <dbReference type="ARBA" id="ARBA00023277"/>
    </source>
</evidence>
<dbReference type="Gene3D" id="3.40.50.1360">
    <property type="match status" value="1"/>
</dbReference>
<keyword evidence="4" id="KW-1185">Reference proteome</keyword>
<dbReference type="PROSITE" id="PS01161">
    <property type="entry name" value="GLC_GALNAC_ISOMERASE"/>
    <property type="match status" value="1"/>
</dbReference>
<protein>
    <submittedName>
        <fullName evidence="3">Glucosamine/galactosamine-6-phosphate isomerase</fullName>
    </submittedName>
</protein>